<keyword evidence="4" id="KW-1185">Reference proteome</keyword>
<dbReference type="AlphaFoldDB" id="A0A940NQN9"/>
<feature type="transmembrane region" description="Helical" evidence="2">
    <location>
        <begin position="20"/>
        <end position="44"/>
    </location>
</feature>
<keyword evidence="2" id="KW-0472">Membrane</keyword>
<name>A0A940NQN9_9BACI</name>
<gene>
    <name evidence="3" type="ORF">J5Y03_07885</name>
</gene>
<feature type="region of interest" description="Disordered" evidence="1">
    <location>
        <begin position="247"/>
        <end position="349"/>
    </location>
</feature>
<evidence type="ECO:0000256" key="1">
    <source>
        <dbReference type="SAM" id="MobiDB-lite"/>
    </source>
</evidence>
<evidence type="ECO:0000313" key="4">
    <source>
        <dbReference type="Proteomes" id="UP000682134"/>
    </source>
</evidence>
<comment type="caution">
    <text evidence="3">The sequence shown here is derived from an EMBL/GenBank/DDBJ whole genome shotgun (WGS) entry which is preliminary data.</text>
</comment>
<reference evidence="3" key="1">
    <citation type="submission" date="2021-04" db="EMBL/GenBank/DDBJ databases">
        <title>Genome seq and assembly of Bacillus sp.</title>
        <authorList>
            <person name="Chhetri G."/>
        </authorList>
    </citation>
    <scope>NUCLEOTIDE SEQUENCE</scope>
    <source>
        <strain evidence="3">RG28</strain>
    </source>
</reference>
<evidence type="ECO:0000313" key="3">
    <source>
        <dbReference type="EMBL" id="MBP0725111.1"/>
    </source>
</evidence>
<keyword evidence="2" id="KW-0812">Transmembrane</keyword>
<dbReference type="Proteomes" id="UP000682134">
    <property type="component" value="Unassembled WGS sequence"/>
</dbReference>
<proteinExistence type="predicted"/>
<feature type="compositionally biased region" description="Basic and acidic residues" evidence="1">
    <location>
        <begin position="247"/>
        <end position="297"/>
    </location>
</feature>
<feature type="compositionally biased region" description="Low complexity" evidence="1">
    <location>
        <begin position="298"/>
        <end position="308"/>
    </location>
</feature>
<protein>
    <submittedName>
        <fullName evidence="3">Uncharacterized protein</fullName>
    </submittedName>
</protein>
<sequence length="349" mass="40360">MYKTRKDTHKTLRKKKLRKWLIVSLTSGSMFGLTYVTGNTYALLSDQTSFTTGMRAACVFPSTLQNITNNLPSLNQKQKYSDEQLNEMAHQASVREQEFYLYFKEAQTEYKQLTEVYNLLNTHYMKPDSLKQISSDESNVAVNTVKNYLMESNSLVDYLLLSDEQKYQDLLSGLLKGEIAPYTFVLYLEQTESFKNDLNNSLSTYIETFQLEVESSKKVNDFVQSYYSDFENQKDSLLNEIAHAKAENERVRREQEELARKQAEEAKRKAEEEAKKKAEEEKKKQEEIEKKKKDHENATSSDATSDTQSQEKQDSSSQDSQNNNSENDQNNNVKNDQSQSQPTNSNTNQ</sequence>
<dbReference type="EMBL" id="JAGIYQ010000004">
    <property type="protein sequence ID" value="MBP0725111.1"/>
    <property type="molecule type" value="Genomic_DNA"/>
</dbReference>
<accession>A0A940NQN9</accession>
<keyword evidence="2" id="KW-1133">Transmembrane helix</keyword>
<feature type="compositionally biased region" description="Low complexity" evidence="1">
    <location>
        <begin position="315"/>
        <end position="341"/>
    </location>
</feature>
<dbReference type="RefSeq" id="WP_209404319.1">
    <property type="nucleotide sequence ID" value="NZ_JAGIYQ010000004.1"/>
</dbReference>
<evidence type="ECO:0000256" key="2">
    <source>
        <dbReference type="SAM" id="Phobius"/>
    </source>
</evidence>
<organism evidence="3 4">
    <name type="scientific">Gottfriedia endophytica</name>
    <dbReference type="NCBI Taxonomy" id="2820819"/>
    <lineage>
        <taxon>Bacteria</taxon>
        <taxon>Bacillati</taxon>
        <taxon>Bacillota</taxon>
        <taxon>Bacilli</taxon>
        <taxon>Bacillales</taxon>
        <taxon>Bacillaceae</taxon>
        <taxon>Gottfriedia</taxon>
    </lineage>
</organism>